<proteinExistence type="predicted"/>
<keyword evidence="2" id="KW-1185">Reference proteome</keyword>
<sequence length="47" mass="5345">MMELGGVPGGGWQEITLMCSGWPDSRDESFLLTSSMRYGDAMSERWW</sequence>
<organism evidence="1 2">
    <name type="scientific">Trifolium medium</name>
    <dbReference type="NCBI Taxonomy" id="97028"/>
    <lineage>
        <taxon>Eukaryota</taxon>
        <taxon>Viridiplantae</taxon>
        <taxon>Streptophyta</taxon>
        <taxon>Embryophyta</taxon>
        <taxon>Tracheophyta</taxon>
        <taxon>Spermatophyta</taxon>
        <taxon>Magnoliopsida</taxon>
        <taxon>eudicotyledons</taxon>
        <taxon>Gunneridae</taxon>
        <taxon>Pentapetalae</taxon>
        <taxon>rosids</taxon>
        <taxon>fabids</taxon>
        <taxon>Fabales</taxon>
        <taxon>Fabaceae</taxon>
        <taxon>Papilionoideae</taxon>
        <taxon>50 kb inversion clade</taxon>
        <taxon>NPAAA clade</taxon>
        <taxon>Hologalegina</taxon>
        <taxon>IRL clade</taxon>
        <taxon>Trifolieae</taxon>
        <taxon>Trifolium</taxon>
    </lineage>
</organism>
<evidence type="ECO:0000313" key="1">
    <source>
        <dbReference type="EMBL" id="MCI05178.1"/>
    </source>
</evidence>
<dbReference type="EMBL" id="LXQA010057777">
    <property type="protein sequence ID" value="MCI05178.1"/>
    <property type="molecule type" value="Genomic_DNA"/>
</dbReference>
<dbReference type="AlphaFoldDB" id="A0A392NZH5"/>
<protein>
    <submittedName>
        <fullName evidence="1">Uncharacterized protein</fullName>
    </submittedName>
</protein>
<comment type="caution">
    <text evidence="1">The sequence shown here is derived from an EMBL/GenBank/DDBJ whole genome shotgun (WGS) entry which is preliminary data.</text>
</comment>
<evidence type="ECO:0000313" key="2">
    <source>
        <dbReference type="Proteomes" id="UP000265520"/>
    </source>
</evidence>
<reference evidence="1 2" key="1">
    <citation type="journal article" date="2018" name="Front. Plant Sci.">
        <title>Red Clover (Trifolium pratense) and Zigzag Clover (T. medium) - A Picture of Genomic Similarities and Differences.</title>
        <authorList>
            <person name="Dluhosova J."/>
            <person name="Istvanek J."/>
            <person name="Nedelnik J."/>
            <person name="Repkova J."/>
        </authorList>
    </citation>
    <scope>NUCLEOTIDE SEQUENCE [LARGE SCALE GENOMIC DNA]</scope>
    <source>
        <strain evidence="2">cv. 10/8</strain>
        <tissue evidence="1">Leaf</tissue>
    </source>
</reference>
<accession>A0A392NZH5</accession>
<dbReference type="Proteomes" id="UP000265520">
    <property type="component" value="Unassembled WGS sequence"/>
</dbReference>
<name>A0A392NZH5_9FABA</name>